<dbReference type="Proteomes" id="UP001366166">
    <property type="component" value="Chromosome"/>
</dbReference>
<sequence length="119" mass="12934">MLHQASELPWLKQTEPAHEFSVNIPQGGIAVHGLDRGHAHGREAKDLFGLFPGEHSRAVRSRRNNNPFGHARAQVKKVQLPDPPFGPGELCKPKEDPTGLLVPEDPVCSLHGLGEGGRC</sequence>
<dbReference type="KEGG" id="dmp:FAK_24110"/>
<feature type="region of interest" description="Disordered" evidence="1">
    <location>
        <begin position="79"/>
        <end position="102"/>
    </location>
</feature>
<dbReference type="AlphaFoldDB" id="A0AAU9EF00"/>
<keyword evidence="3" id="KW-1185">Reference proteome</keyword>
<protein>
    <submittedName>
        <fullName evidence="2">Uncharacterized protein</fullName>
    </submittedName>
</protein>
<reference evidence="3" key="1">
    <citation type="journal article" date="2023" name="Arch. Microbiol.">
        <title>Desulfoferula mesophilus gen. nov. sp. nov., a mesophilic sulfate-reducing bacterium isolated from a brackish lake sediment.</title>
        <authorList>
            <person name="Watanabe T."/>
            <person name="Yabe T."/>
            <person name="Tsuji J.M."/>
            <person name="Fukui M."/>
        </authorList>
    </citation>
    <scope>NUCLEOTIDE SEQUENCE [LARGE SCALE GENOMIC DNA]</scope>
    <source>
        <strain evidence="3">12FAK</strain>
    </source>
</reference>
<evidence type="ECO:0000256" key="1">
    <source>
        <dbReference type="SAM" id="MobiDB-lite"/>
    </source>
</evidence>
<organism evidence="2 3">
    <name type="scientific">Desulfoferula mesophila</name>
    <dbReference type="NCBI Taxonomy" id="3058419"/>
    <lineage>
        <taxon>Bacteria</taxon>
        <taxon>Pseudomonadati</taxon>
        <taxon>Thermodesulfobacteriota</taxon>
        <taxon>Desulfarculia</taxon>
        <taxon>Desulfarculales</taxon>
        <taxon>Desulfarculaceae</taxon>
        <taxon>Desulfoferula</taxon>
    </lineage>
</organism>
<proteinExistence type="predicted"/>
<evidence type="ECO:0000313" key="3">
    <source>
        <dbReference type="Proteomes" id="UP001366166"/>
    </source>
</evidence>
<dbReference type="EMBL" id="AP028679">
    <property type="protein sequence ID" value="BEQ15345.1"/>
    <property type="molecule type" value="Genomic_DNA"/>
</dbReference>
<evidence type="ECO:0000313" key="2">
    <source>
        <dbReference type="EMBL" id="BEQ15345.1"/>
    </source>
</evidence>
<accession>A0AAU9EF00</accession>
<name>A0AAU9EF00_9BACT</name>
<gene>
    <name evidence="2" type="ORF">FAK_24110</name>
</gene>